<feature type="compositionally biased region" description="Polar residues" evidence="1">
    <location>
        <begin position="1"/>
        <end position="18"/>
    </location>
</feature>
<keyword evidence="3" id="KW-1185">Reference proteome</keyword>
<dbReference type="EMBL" id="JARTCD010000027">
    <property type="protein sequence ID" value="KAJ8658025.1"/>
    <property type="molecule type" value="Genomic_DNA"/>
</dbReference>
<dbReference type="Proteomes" id="UP001234581">
    <property type="component" value="Unassembled WGS sequence"/>
</dbReference>
<dbReference type="RefSeq" id="XP_058342938.1">
    <property type="nucleotide sequence ID" value="XM_058486326.1"/>
</dbReference>
<evidence type="ECO:0000313" key="3">
    <source>
        <dbReference type="Proteomes" id="UP001234581"/>
    </source>
</evidence>
<dbReference type="GeneID" id="83213707"/>
<gene>
    <name evidence="2" type="ORF">O0I10_006296</name>
</gene>
<sequence>MSSTNDQTKTQDVTMTEAQQPQGQQQQDKSKQELVKIIKHYKDKHDKPFSRLKSWRPDLKQFERRQPNHCQDPKALDSFRAFIPMTNGEK</sequence>
<dbReference type="AlphaFoldDB" id="A0AAD7XXD6"/>
<protein>
    <submittedName>
        <fullName evidence="2">Uncharacterized protein</fullName>
    </submittedName>
</protein>
<evidence type="ECO:0000256" key="1">
    <source>
        <dbReference type="SAM" id="MobiDB-lite"/>
    </source>
</evidence>
<organism evidence="2 3">
    <name type="scientific">Lichtheimia ornata</name>
    <dbReference type="NCBI Taxonomy" id="688661"/>
    <lineage>
        <taxon>Eukaryota</taxon>
        <taxon>Fungi</taxon>
        <taxon>Fungi incertae sedis</taxon>
        <taxon>Mucoromycota</taxon>
        <taxon>Mucoromycotina</taxon>
        <taxon>Mucoromycetes</taxon>
        <taxon>Mucorales</taxon>
        <taxon>Lichtheimiaceae</taxon>
        <taxon>Lichtheimia</taxon>
    </lineage>
</organism>
<name>A0AAD7XXD6_9FUNG</name>
<reference evidence="2 3" key="1">
    <citation type="submission" date="2023-03" db="EMBL/GenBank/DDBJ databases">
        <title>Genome sequence of Lichtheimia ornata CBS 291.66.</title>
        <authorList>
            <person name="Mohabir J.T."/>
            <person name="Shea T.P."/>
            <person name="Kurbessoian T."/>
            <person name="Berby B."/>
            <person name="Fontaine J."/>
            <person name="Livny J."/>
            <person name="Gnirke A."/>
            <person name="Stajich J.E."/>
            <person name="Cuomo C.A."/>
        </authorList>
    </citation>
    <scope>NUCLEOTIDE SEQUENCE [LARGE SCALE GENOMIC DNA]</scope>
    <source>
        <strain evidence="2">CBS 291.66</strain>
    </source>
</reference>
<accession>A0AAD7XXD6</accession>
<comment type="caution">
    <text evidence="2">The sequence shown here is derived from an EMBL/GenBank/DDBJ whole genome shotgun (WGS) entry which is preliminary data.</text>
</comment>
<proteinExistence type="predicted"/>
<evidence type="ECO:0000313" key="2">
    <source>
        <dbReference type="EMBL" id="KAJ8658025.1"/>
    </source>
</evidence>
<feature type="region of interest" description="Disordered" evidence="1">
    <location>
        <begin position="1"/>
        <end position="33"/>
    </location>
</feature>